<evidence type="ECO:0000313" key="3">
    <source>
        <dbReference type="EMBL" id="PSJ63110.1"/>
    </source>
</evidence>
<dbReference type="PANTHER" id="PTHR35568">
    <property type="entry name" value="TRANSCRIPTIONAL REGULATOR DAUR"/>
    <property type="match status" value="1"/>
</dbReference>
<dbReference type="Pfam" id="PF13309">
    <property type="entry name" value="HTH_22"/>
    <property type="match status" value="1"/>
</dbReference>
<keyword evidence="4" id="KW-1185">Reference proteome</keyword>
<dbReference type="InterPro" id="IPR013559">
    <property type="entry name" value="YheO"/>
</dbReference>
<evidence type="ECO:0000259" key="1">
    <source>
        <dbReference type="Pfam" id="PF08348"/>
    </source>
</evidence>
<gene>
    <name evidence="3" type="ORF">C7I85_06055</name>
</gene>
<accession>A0A2P7SKT7</accession>
<organism evidence="3 4">
    <name type="scientific">Pseudaminobacter soli</name>
    <name type="common">ex Li et al. 2025</name>
    <dbReference type="NCBI Taxonomy" id="1295366"/>
    <lineage>
        <taxon>Bacteria</taxon>
        <taxon>Pseudomonadati</taxon>
        <taxon>Pseudomonadota</taxon>
        <taxon>Alphaproteobacteria</taxon>
        <taxon>Hyphomicrobiales</taxon>
        <taxon>Phyllobacteriaceae</taxon>
        <taxon>Pseudaminobacter</taxon>
    </lineage>
</organism>
<dbReference type="EMBL" id="PXYL01000002">
    <property type="protein sequence ID" value="PSJ63110.1"/>
    <property type="molecule type" value="Genomic_DNA"/>
</dbReference>
<dbReference type="InterPro" id="IPR039446">
    <property type="entry name" value="DauR-like"/>
</dbReference>
<dbReference type="PANTHER" id="PTHR35568:SF1">
    <property type="entry name" value="TRANSCRIPTIONAL REGULATOR DAUR"/>
    <property type="match status" value="1"/>
</dbReference>
<feature type="domain" description="Transcriptional regulator DauR-like HTH" evidence="2">
    <location>
        <begin position="133"/>
        <end position="194"/>
    </location>
</feature>
<reference evidence="3 4" key="1">
    <citation type="submission" date="2018-03" db="EMBL/GenBank/DDBJ databases">
        <title>The draft genome of Mesorhizobium soli JCM 19897.</title>
        <authorList>
            <person name="Li L."/>
            <person name="Liu L."/>
            <person name="Liang L."/>
            <person name="Wang T."/>
            <person name="Zhang X."/>
        </authorList>
    </citation>
    <scope>NUCLEOTIDE SEQUENCE [LARGE SCALE GENOMIC DNA]</scope>
    <source>
        <strain evidence="3 4">JCM 19897</strain>
    </source>
</reference>
<evidence type="ECO:0000313" key="4">
    <source>
        <dbReference type="Proteomes" id="UP000240653"/>
    </source>
</evidence>
<evidence type="ECO:0008006" key="5">
    <source>
        <dbReference type="Google" id="ProtNLM"/>
    </source>
</evidence>
<dbReference type="Proteomes" id="UP000240653">
    <property type="component" value="Unassembled WGS sequence"/>
</dbReference>
<comment type="caution">
    <text evidence="3">The sequence shown here is derived from an EMBL/GenBank/DDBJ whole genome shotgun (WGS) entry which is preliminary data.</text>
</comment>
<dbReference type="AlphaFoldDB" id="A0A2P7SKT7"/>
<proteinExistence type="predicted"/>
<feature type="domain" description="YheO-like" evidence="1">
    <location>
        <begin position="2"/>
        <end position="101"/>
    </location>
</feature>
<name>A0A2P7SKT7_9HYPH</name>
<dbReference type="InterPro" id="IPR039445">
    <property type="entry name" value="DauR-like_HTH"/>
</dbReference>
<evidence type="ECO:0000259" key="2">
    <source>
        <dbReference type="Pfam" id="PF13309"/>
    </source>
</evidence>
<sequence>MDTLVAQFGTNCQVSLYDMREGSARLIAVSGTVMDVPIGSRLAPPILEKLNQANRINSGRIMFTSTTPDGRRLSSSLTMISEPATGDQIGVLKIDFCIEHLISSIDVLQTFCGIDEQPRATETGGEEDIGQIVESIIAETFESRNGTRSVSGKEYRLEIVRRLEDRGVFRVKGAVEIVSNSLNVSKYSIYNYIDQVRKARSPQ</sequence>
<protein>
    <recommendedName>
        <fullName evidence="5">Transcriptional regulator</fullName>
    </recommendedName>
</protein>
<dbReference type="Pfam" id="PF08348">
    <property type="entry name" value="PAS_6"/>
    <property type="match status" value="1"/>
</dbReference>